<feature type="binding site" evidence="18">
    <location>
        <position position="25"/>
    </location>
    <ligand>
        <name>UDP-N-acetyl-alpha-D-glucosamine</name>
        <dbReference type="ChEBI" id="CHEBI:57705"/>
    </ligand>
</feature>
<comment type="caution">
    <text evidence="21">The sequence shown here is derived from an EMBL/GenBank/DDBJ whole genome shotgun (WGS) entry which is preliminary data.</text>
</comment>
<feature type="binding site" evidence="18">
    <location>
        <position position="227"/>
    </location>
    <ligand>
        <name>UDP-N-acetyl-alpha-D-glucosamine</name>
        <dbReference type="ChEBI" id="CHEBI:57705"/>
    </ligand>
</feature>
<dbReference type="CDD" id="cd02540">
    <property type="entry name" value="GT2_GlmU_N_bac"/>
    <property type="match status" value="1"/>
</dbReference>
<feature type="binding site" evidence="18">
    <location>
        <position position="440"/>
    </location>
    <ligand>
        <name>acetyl-CoA</name>
        <dbReference type="ChEBI" id="CHEBI:57288"/>
    </ligand>
</feature>
<dbReference type="Pfam" id="PF00132">
    <property type="entry name" value="Hexapep"/>
    <property type="match status" value="1"/>
</dbReference>
<dbReference type="GO" id="GO:0006048">
    <property type="term" value="P:UDP-N-acetylglucosamine biosynthetic process"/>
    <property type="evidence" value="ECO:0007669"/>
    <property type="project" value="UniProtKB-UniPathway"/>
</dbReference>
<keyword evidence="7 18" id="KW-0479">Metal-binding</keyword>
<evidence type="ECO:0000256" key="17">
    <source>
        <dbReference type="ARBA" id="ARBA00049628"/>
    </source>
</evidence>
<comment type="catalytic activity">
    <reaction evidence="16 18">
        <text>N-acetyl-alpha-D-glucosamine 1-phosphate + UTP + H(+) = UDP-N-acetyl-alpha-D-glucosamine + diphosphate</text>
        <dbReference type="Rhea" id="RHEA:13509"/>
        <dbReference type="ChEBI" id="CHEBI:15378"/>
        <dbReference type="ChEBI" id="CHEBI:33019"/>
        <dbReference type="ChEBI" id="CHEBI:46398"/>
        <dbReference type="ChEBI" id="CHEBI:57705"/>
        <dbReference type="ChEBI" id="CHEBI:57776"/>
        <dbReference type="EC" id="2.7.7.23"/>
    </reaction>
</comment>
<feature type="binding site" evidence="18">
    <location>
        <begin position="386"/>
        <end position="387"/>
    </location>
    <ligand>
        <name>acetyl-CoA</name>
        <dbReference type="ChEBI" id="CHEBI:57288"/>
    </ligand>
</feature>
<feature type="binding site" evidence="18">
    <location>
        <position position="105"/>
    </location>
    <ligand>
        <name>Mg(2+)</name>
        <dbReference type="ChEBI" id="CHEBI:18420"/>
    </ligand>
</feature>
<dbReference type="Pfam" id="PF25087">
    <property type="entry name" value="GMPPB_C"/>
    <property type="match status" value="1"/>
</dbReference>
<evidence type="ECO:0000259" key="19">
    <source>
        <dbReference type="Pfam" id="PF12804"/>
    </source>
</evidence>
<dbReference type="InterPro" id="IPR029044">
    <property type="entry name" value="Nucleotide-diphossugar_trans"/>
</dbReference>
<dbReference type="GO" id="GO:0019134">
    <property type="term" value="F:glucosamine-1-phosphate N-acetyltransferase activity"/>
    <property type="evidence" value="ECO:0007669"/>
    <property type="project" value="UniProtKB-UniRule"/>
</dbReference>
<comment type="cofactor">
    <cofactor evidence="18">
        <name>Mg(2+)</name>
        <dbReference type="ChEBI" id="CHEBI:18420"/>
    </cofactor>
    <text evidence="18">Binds 1 Mg(2+) ion per subunit.</text>
</comment>
<dbReference type="GO" id="GO:0009252">
    <property type="term" value="P:peptidoglycan biosynthetic process"/>
    <property type="evidence" value="ECO:0007669"/>
    <property type="project" value="UniProtKB-UniRule"/>
</dbReference>
<evidence type="ECO:0000256" key="1">
    <source>
        <dbReference type="ARBA" id="ARBA00004496"/>
    </source>
</evidence>
<keyword evidence="5 18" id="KW-0808">Transferase</keyword>
<accession>A0A6L2ZQW1</accession>
<keyword evidence="10 18" id="KW-0133">Cell shape</keyword>
<feature type="active site" description="Proton acceptor" evidence="18">
    <location>
        <position position="363"/>
    </location>
</feature>
<proteinExistence type="inferred from homology"/>
<dbReference type="GO" id="GO:0008360">
    <property type="term" value="P:regulation of cell shape"/>
    <property type="evidence" value="ECO:0007669"/>
    <property type="project" value="UniProtKB-KW"/>
</dbReference>
<feature type="binding site" evidence="18">
    <location>
        <position position="140"/>
    </location>
    <ligand>
        <name>UDP-N-acetyl-alpha-D-glucosamine</name>
        <dbReference type="ChEBI" id="CHEBI:57705"/>
    </ligand>
</feature>
<feature type="binding site" evidence="18">
    <location>
        <position position="154"/>
    </location>
    <ligand>
        <name>UDP-N-acetyl-alpha-D-glucosamine</name>
        <dbReference type="ChEBI" id="CHEBI:57705"/>
    </ligand>
</feature>
<evidence type="ECO:0000256" key="10">
    <source>
        <dbReference type="ARBA" id="ARBA00022960"/>
    </source>
</evidence>
<reference evidence="21 22" key="1">
    <citation type="submission" date="2020-06" db="EMBL/GenBank/DDBJ databases">
        <title>The genome sequence of Candidatus Regiella insecticola strain Tut.</title>
        <authorList>
            <person name="Nikoh N."/>
            <person name="Tsuchida T."/>
            <person name="Koga R."/>
            <person name="Oshima K."/>
            <person name="Hattori M."/>
            <person name="Fukatsu T."/>
        </authorList>
    </citation>
    <scope>NUCLEOTIDE SEQUENCE [LARGE SCALE GENOMIC DNA]</scope>
    <source>
        <strain evidence="21 22">Tut</strain>
    </source>
</reference>
<evidence type="ECO:0000313" key="21">
    <source>
        <dbReference type="EMBL" id="GFN46775.1"/>
    </source>
</evidence>
<dbReference type="NCBIfam" id="NF006986">
    <property type="entry name" value="PRK09451.1"/>
    <property type="match status" value="1"/>
</dbReference>
<comment type="function">
    <text evidence="17 18">Catalyzes the last two sequential reactions in the de novo biosynthetic pathway for UDP-N-acetylglucosamine (UDP-GlcNAc). The C-terminal domain catalyzes the transfer of acetyl group from acetyl coenzyme A to glucosamine-1-phosphate (GlcN-1-P) to produce N-acetylglucosamine-1-phosphate (GlcNAc-1-P), which is converted into UDP-GlcNAc by the transfer of uridine 5-monophosphate (from uridine 5-triphosphate), a reaction catalyzed by the N-terminal domain.</text>
</comment>
<feature type="binding site" evidence="18">
    <location>
        <position position="227"/>
    </location>
    <ligand>
        <name>Mg(2+)</name>
        <dbReference type="ChEBI" id="CHEBI:18420"/>
    </ligand>
</feature>
<dbReference type="AlphaFoldDB" id="A0A6L2ZQW1"/>
<comment type="pathway">
    <text evidence="18">Nucleotide-sugar biosynthesis; UDP-N-acetyl-alpha-D-glucosamine biosynthesis; N-acetyl-alpha-D-glucosamine 1-phosphate from alpha-D-glucosamine 6-phosphate (route II): step 2/2.</text>
</comment>
<dbReference type="UniPathway" id="UPA00113">
    <property type="reaction ID" value="UER00532"/>
</dbReference>
<dbReference type="GO" id="GO:0000902">
    <property type="term" value="P:cell morphogenesis"/>
    <property type="evidence" value="ECO:0007669"/>
    <property type="project" value="UniProtKB-UniRule"/>
</dbReference>
<dbReference type="InterPro" id="IPR011004">
    <property type="entry name" value="Trimer_LpxA-like_sf"/>
</dbReference>
<evidence type="ECO:0000256" key="12">
    <source>
        <dbReference type="ARBA" id="ARBA00023268"/>
    </source>
</evidence>
<dbReference type="FunFam" id="3.90.550.10:FF:000006">
    <property type="entry name" value="Bifunctional protein GlmU"/>
    <property type="match status" value="1"/>
</dbReference>
<keyword evidence="9 18" id="KW-0460">Magnesium</keyword>
<dbReference type="GO" id="GO:0071555">
    <property type="term" value="P:cell wall organization"/>
    <property type="evidence" value="ECO:0007669"/>
    <property type="project" value="UniProtKB-KW"/>
</dbReference>
<feature type="binding site" evidence="18">
    <location>
        <position position="333"/>
    </location>
    <ligand>
        <name>UDP-N-acetyl-alpha-D-glucosamine</name>
        <dbReference type="ChEBI" id="CHEBI:57705"/>
    </ligand>
</feature>
<feature type="binding site" evidence="18">
    <location>
        <begin position="103"/>
        <end position="105"/>
    </location>
    <ligand>
        <name>UDP-N-acetyl-alpha-D-glucosamine</name>
        <dbReference type="ChEBI" id="CHEBI:57705"/>
    </ligand>
</feature>
<feature type="region of interest" description="Pyrophosphorylase" evidence="18">
    <location>
        <begin position="1"/>
        <end position="229"/>
    </location>
</feature>
<dbReference type="SUPFAM" id="SSF53448">
    <property type="entry name" value="Nucleotide-diphospho-sugar transferases"/>
    <property type="match status" value="1"/>
</dbReference>
<dbReference type="EC" id="2.7.7.23" evidence="18"/>
<keyword evidence="14 18" id="KW-0961">Cell wall biogenesis/degradation</keyword>
<keyword evidence="13 18" id="KW-0012">Acyltransferase</keyword>
<dbReference type="NCBIfam" id="TIGR01173">
    <property type="entry name" value="glmU"/>
    <property type="match status" value="1"/>
</dbReference>
<dbReference type="EC" id="2.3.1.157" evidence="18"/>
<evidence type="ECO:0000256" key="5">
    <source>
        <dbReference type="ARBA" id="ARBA00022679"/>
    </source>
</evidence>
<comment type="pathway">
    <text evidence="18">Nucleotide-sugar biosynthesis; UDP-N-acetyl-alpha-D-glucosamine biosynthesis; UDP-N-acetyl-alpha-D-glucosamine from N-acetyl-alpha-D-glucosamine 1-phosphate: step 1/1.</text>
</comment>
<feature type="binding site" evidence="18">
    <location>
        <position position="351"/>
    </location>
    <ligand>
        <name>UDP-N-acetyl-alpha-D-glucosamine</name>
        <dbReference type="ChEBI" id="CHEBI:57705"/>
    </ligand>
</feature>
<dbReference type="Gene3D" id="3.90.550.10">
    <property type="entry name" value="Spore Coat Polysaccharide Biosynthesis Protein SpsA, Chain A"/>
    <property type="match status" value="1"/>
</dbReference>
<name>A0A6L2ZQW1_9ENTR</name>
<dbReference type="Pfam" id="PF12804">
    <property type="entry name" value="NTP_transf_3"/>
    <property type="match status" value="1"/>
</dbReference>
<evidence type="ECO:0000256" key="13">
    <source>
        <dbReference type="ARBA" id="ARBA00023315"/>
    </source>
</evidence>
<sequence length="457" mass="49709">MSNRPISVVILAAGKGTRMCSDLPKVLHSLAGKALIQHVIDTALKLKPRCTHIIYGHAGELLKKALPDPRLNWVLQQKQQGTGHAVLQAAPYFSDDEDVLILYGDVPLISLETLERLLSAKPVGGICLLTAKLDDPCGYGRILRKKGELIGVIEHKDADEHQREINEINSGILVATGGDLKRWLSMLNNDNAQGEFYLTDIIAFACAENKKITAIHPVRVSEVEGVNNHLQLANLERIFQSEQATKLLLSGLKLRDPSRFDLRGELSYGRDITIDTNVIIEGRVSLGDRVQIGTGCVLKNSVIGNDCHIEPYSILENACLNSACRVGPFSRLRPGSELAEKAQVGNFVEIKNTQLGKGSKANHLSYLGDAEIGSGVNIGAGTITCNYDGANKHKTIIGDDVFIGSDSQLIAPITLANGVTVGAGTTVTDNAEAHELILSRVKQRHIKQWQRPKKKLK</sequence>
<evidence type="ECO:0000256" key="16">
    <source>
        <dbReference type="ARBA" id="ARBA00048493"/>
    </source>
</evidence>
<feature type="domain" description="Mannose-1-phosphate guanyltransferase C-terminal" evidence="20">
    <location>
        <begin position="270"/>
        <end position="352"/>
    </location>
</feature>
<feature type="binding site" evidence="18">
    <location>
        <position position="366"/>
    </location>
    <ligand>
        <name>UDP-N-acetyl-alpha-D-glucosamine</name>
        <dbReference type="ChEBI" id="CHEBI:57705"/>
    </ligand>
</feature>
<feature type="region of interest" description="Linker" evidence="18">
    <location>
        <begin position="230"/>
        <end position="250"/>
    </location>
</feature>
<feature type="domain" description="MobA-like NTP transferase" evidence="19">
    <location>
        <begin position="8"/>
        <end position="120"/>
    </location>
</feature>
<feature type="binding site" evidence="18">
    <location>
        <position position="377"/>
    </location>
    <ligand>
        <name>UDP-N-acetyl-alpha-D-glucosamine</name>
        <dbReference type="ChEBI" id="CHEBI:57705"/>
    </ligand>
</feature>
<gene>
    <name evidence="18 21" type="primary">glmU</name>
    <name evidence="21" type="ORF">RINTU1_25230</name>
</gene>
<evidence type="ECO:0000256" key="6">
    <source>
        <dbReference type="ARBA" id="ARBA00022695"/>
    </source>
</evidence>
<dbReference type="InterPro" id="IPR025877">
    <property type="entry name" value="MobA-like_NTP_Trfase"/>
</dbReference>
<feature type="binding site" evidence="18">
    <location>
        <position position="423"/>
    </location>
    <ligand>
        <name>acetyl-CoA</name>
        <dbReference type="ChEBI" id="CHEBI:57288"/>
    </ligand>
</feature>
<evidence type="ECO:0000256" key="14">
    <source>
        <dbReference type="ARBA" id="ARBA00023316"/>
    </source>
</evidence>
<evidence type="ECO:0000256" key="2">
    <source>
        <dbReference type="ARBA" id="ARBA00007707"/>
    </source>
</evidence>
<comment type="subunit">
    <text evidence="18">Homotrimer.</text>
</comment>
<dbReference type="GO" id="GO:0000287">
    <property type="term" value="F:magnesium ion binding"/>
    <property type="evidence" value="ECO:0007669"/>
    <property type="project" value="UniProtKB-UniRule"/>
</dbReference>
<dbReference type="SUPFAM" id="SSF51161">
    <property type="entry name" value="Trimeric LpxA-like enzymes"/>
    <property type="match status" value="1"/>
</dbReference>
<dbReference type="GO" id="GO:0009245">
    <property type="term" value="P:lipid A biosynthetic process"/>
    <property type="evidence" value="ECO:0007669"/>
    <property type="project" value="UniProtKB-UniRule"/>
</dbReference>
<feature type="binding site" evidence="18">
    <location>
        <position position="169"/>
    </location>
    <ligand>
        <name>UDP-N-acetyl-alpha-D-glucosamine</name>
        <dbReference type="ChEBI" id="CHEBI:57705"/>
    </ligand>
</feature>
<evidence type="ECO:0000256" key="11">
    <source>
        <dbReference type="ARBA" id="ARBA00022984"/>
    </source>
</evidence>
<dbReference type="EMBL" id="BLXO01000005">
    <property type="protein sequence ID" value="GFN46775.1"/>
    <property type="molecule type" value="Genomic_DNA"/>
</dbReference>
<evidence type="ECO:0000256" key="3">
    <source>
        <dbReference type="ARBA" id="ARBA00007947"/>
    </source>
</evidence>
<dbReference type="GO" id="GO:0016020">
    <property type="term" value="C:membrane"/>
    <property type="evidence" value="ECO:0007669"/>
    <property type="project" value="GOC"/>
</dbReference>
<comment type="pathway">
    <text evidence="18">Bacterial outer membrane biogenesis; LPS lipid A biosynthesis.</text>
</comment>
<dbReference type="RefSeq" id="WP_176488361.1">
    <property type="nucleotide sequence ID" value="NZ_BLXO01000005.1"/>
</dbReference>
<feature type="binding site" evidence="18">
    <location>
        <begin position="81"/>
        <end position="82"/>
    </location>
    <ligand>
        <name>UDP-N-acetyl-alpha-D-glucosamine</name>
        <dbReference type="ChEBI" id="CHEBI:57705"/>
    </ligand>
</feature>
<dbReference type="InterPro" id="IPR056729">
    <property type="entry name" value="GMPPB_C"/>
</dbReference>
<dbReference type="GO" id="GO:0003977">
    <property type="term" value="F:UDP-N-acetylglucosamine diphosphorylase activity"/>
    <property type="evidence" value="ECO:0007669"/>
    <property type="project" value="UniProtKB-UniRule"/>
</dbReference>
<keyword evidence="6 18" id="KW-0548">Nucleotidyltransferase</keyword>
<dbReference type="UniPathway" id="UPA00973"/>
<dbReference type="InterPro" id="IPR001451">
    <property type="entry name" value="Hexapep"/>
</dbReference>
<feature type="binding site" evidence="18">
    <location>
        <position position="380"/>
    </location>
    <ligand>
        <name>acetyl-CoA</name>
        <dbReference type="ChEBI" id="CHEBI:57288"/>
    </ligand>
</feature>
<dbReference type="InterPro" id="IPR038009">
    <property type="entry name" value="GlmU_C_LbH"/>
</dbReference>
<feature type="binding site" evidence="18">
    <location>
        <position position="76"/>
    </location>
    <ligand>
        <name>UDP-N-acetyl-alpha-D-glucosamine</name>
        <dbReference type="ChEBI" id="CHEBI:57705"/>
    </ligand>
</feature>
<comment type="similarity">
    <text evidence="2 18">In the C-terminal section; belongs to the transferase hexapeptide repeat family.</text>
</comment>
<dbReference type="PANTHER" id="PTHR43584">
    <property type="entry name" value="NUCLEOTIDYL TRANSFERASE"/>
    <property type="match status" value="1"/>
</dbReference>
<dbReference type="PANTHER" id="PTHR43584:SF3">
    <property type="entry name" value="BIFUNCTIONAL PROTEIN GLMU"/>
    <property type="match status" value="1"/>
</dbReference>
<feature type="binding site" evidence="18">
    <location>
        <position position="405"/>
    </location>
    <ligand>
        <name>acetyl-CoA</name>
        <dbReference type="ChEBI" id="CHEBI:57288"/>
    </ligand>
</feature>
<evidence type="ECO:0000256" key="7">
    <source>
        <dbReference type="ARBA" id="ARBA00022723"/>
    </source>
</evidence>
<dbReference type="Gene3D" id="2.160.10.10">
    <property type="entry name" value="Hexapeptide repeat proteins"/>
    <property type="match status" value="1"/>
</dbReference>
<organism evidence="21 22">
    <name type="scientific">Candidatus Regiella insecticola</name>
    <dbReference type="NCBI Taxonomy" id="138073"/>
    <lineage>
        <taxon>Bacteria</taxon>
        <taxon>Pseudomonadati</taxon>
        <taxon>Pseudomonadota</taxon>
        <taxon>Gammaproteobacteria</taxon>
        <taxon>Enterobacterales</taxon>
        <taxon>Enterobacteriaceae</taxon>
        <taxon>aphid secondary symbionts</taxon>
        <taxon>Candidatus Regiella</taxon>
    </lineage>
</organism>
<protein>
    <recommendedName>
        <fullName evidence="18">Bifunctional protein GlmU</fullName>
    </recommendedName>
    <domain>
        <recommendedName>
            <fullName evidence="18">UDP-N-acetylglucosamine pyrophosphorylase</fullName>
            <ecNumber evidence="18">2.7.7.23</ecNumber>
        </recommendedName>
        <alternativeName>
            <fullName evidence="18">N-acetylglucosamine-1-phosphate uridyltransferase</fullName>
        </alternativeName>
    </domain>
    <domain>
        <recommendedName>
            <fullName evidence="18">Glucosamine-1-phosphate N-acetyltransferase</fullName>
            <ecNumber evidence="18">2.3.1.157</ecNumber>
        </recommendedName>
    </domain>
</protein>
<dbReference type="InterPro" id="IPR005882">
    <property type="entry name" value="Bifunctional_GlmU"/>
</dbReference>
<dbReference type="GO" id="GO:0005737">
    <property type="term" value="C:cytoplasm"/>
    <property type="evidence" value="ECO:0007669"/>
    <property type="project" value="UniProtKB-SubCell"/>
</dbReference>
<keyword evidence="8 18" id="KW-0677">Repeat</keyword>
<evidence type="ECO:0000256" key="18">
    <source>
        <dbReference type="HAMAP-Rule" id="MF_01631"/>
    </source>
</evidence>
<keyword evidence="11 18" id="KW-0573">Peptidoglycan synthesis</keyword>
<evidence type="ECO:0000259" key="20">
    <source>
        <dbReference type="Pfam" id="PF25087"/>
    </source>
</evidence>
<evidence type="ECO:0000256" key="15">
    <source>
        <dbReference type="ARBA" id="ARBA00048247"/>
    </source>
</evidence>
<comment type="similarity">
    <text evidence="3 18">In the N-terminal section; belongs to the N-acetylglucosamine-1-phosphate uridyltransferase family.</text>
</comment>
<keyword evidence="4 18" id="KW-0963">Cytoplasm</keyword>
<dbReference type="InterPro" id="IPR050065">
    <property type="entry name" value="GlmU-like"/>
</dbReference>
<evidence type="ECO:0000256" key="9">
    <source>
        <dbReference type="ARBA" id="ARBA00022842"/>
    </source>
</evidence>
<dbReference type="Proteomes" id="UP000504714">
    <property type="component" value="Unassembled WGS sequence"/>
</dbReference>
<feature type="binding site" evidence="18">
    <location>
        <begin position="11"/>
        <end position="14"/>
    </location>
    <ligand>
        <name>UDP-N-acetyl-alpha-D-glucosamine</name>
        <dbReference type="ChEBI" id="CHEBI:57705"/>
    </ligand>
</feature>
<dbReference type="HAMAP" id="MF_01631">
    <property type="entry name" value="GlmU"/>
    <property type="match status" value="1"/>
</dbReference>
<feature type="region of interest" description="N-acetyltransferase" evidence="18">
    <location>
        <begin position="251"/>
        <end position="457"/>
    </location>
</feature>
<keyword evidence="12 18" id="KW-0511">Multifunctional enzyme</keyword>
<evidence type="ECO:0000256" key="4">
    <source>
        <dbReference type="ARBA" id="ARBA00022490"/>
    </source>
</evidence>
<comment type="catalytic activity">
    <reaction evidence="15 18">
        <text>alpha-D-glucosamine 1-phosphate + acetyl-CoA = N-acetyl-alpha-D-glucosamine 1-phosphate + CoA + H(+)</text>
        <dbReference type="Rhea" id="RHEA:13725"/>
        <dbReference type="ChEBI" id="CHEBI:15378"/>
        <dbReference type="ChEBI" id="CHEBI:57287"/>
        <dbReference type="ChEBI" id="CHEBI:57288"/>
        <dbReference type="ChEBI" id="CHEBI:57776"/>
        <dbReference type="ChEBI" id="CHEBI:58516"/>
        <dbReference type="EC" id="2.3.1.157"/>
    </reaction>
</comment>
<evidence type="ECO:0000313" key="22">
    <source>
        <dbReference type="Proteomes" id="UP000504714"/>
    </source>
</evidence>
<dbReference type="CDD" id="cd03353">
    <property type="entry name" value="LbH_GlmU_C"/>
    <property type="match status" value="1"/>
</dbReference>
<evidence type="ECO:0000256" key="8">
    <source>
        <dbReference type="ARBA" id="ARBA00022737"/>
    </source>
</evidence>
<comment type="subcellular location">
    <subcellularLocation>
        <location evidence="1 18">Cytoplasm</location>
    </subcellularLocation>
</comment>